<keyword evidence="2" id="KW-0472">Membrane</keyword>
<feature type="transmembrane region" description="Helical" evidence="2">
    <location>
        <begin position="54"/>
        <end position="77"/>
    </location>
</feature>
<organism evidence="3 4">
    <name type="scientific">Hamadaea flava</name>
    <dbReference type="NCBI Taxonomy" id="1742688"/>
    <lineage>
        <taxon>Bacteria</taxon>
        <taxon>Bacillati</taxon>
        <taxon>Actinomycetota</taxon>
        <taxon>Actinomycetes</taxon>
        <taxon>Micromonosporales</taxon>
        <taxon>Micromonosporaceae</taxon>
        <taxon>Hamadaea</taxon>
    </lineage>
</organism>
<dbReference type="RefSeq" id="WP_253758469.1">
    <property type="nucleotide sequence ID" value="NZ_JAMZDZ010000001.1"/>
</dbReference>
<keyword evidence="2" id="KW-0812">Transmembrane</keyword>
<accession>A0ABV8LHR1</accession>
<evidence type="ECO:0000313" key="4">
    <source>
        <dbReference type="Proteomes" id="UP001595816"/>
    </source>
</evidence>
<feature type="region of interest" description="Disordered" evidence="1">
    <location>
        <begin position="1"/>
        <end position="38"/>
    </location>
</feature>
<name>A0ABV8LHR1_9ACTN</name>
<comment type="caution">
    <text evidence="3">The sequence shown here is derived from an EMBL/GenBank/DDBJ whole genome shotgun (WGS) entry which is preliminary data.</text>
</comment>
<dbReference type="InterPro" id="IPR025324">
    <property type="entry name" value="DUF4230"/>
</dbReference>
<dbReference type="EMBL" id="JBHSAY010000005">
    <property type="protein sequence ID" value="MFC4130138.1"/>
    <property type="molecule type" value="Genomic_DNA"/>
</dbReference>
<dbReference type="Pfam" id="PF14014">
    <property type="entry name" value="DUF4230"/>
    <property type="match status" value="1"/>
</dbReference>
<reference evidence="4" key="1">
    <citation type="journal article" date="2019" name="Int. J. Syst. Evol. Microbiol.">
        <title>The Global Catalogue of Microorganisms (GCM) 10K type strain sequencing project: providing services to taxonomists for standard genome sequencing and annotation.</title>
        <authorList>
            <consortium name="The Broad Institute Genomics Platform"/>
            <consortium name="The Broad Institute Genome Sequencing Center for Infectious Disease"/>
            <person name="Wu L."/>
            <person name="Ma J."/>
        </authorList>
    </citation>
    <scope>NUCLEOTIDE SEQUENCE [LARGE SCALE GENOMIC DNA]</scope>
    <source>
        <strain evidence="4">CGMCC 4.7289</strain>
    </source>
</reference>
<protein>
    <submittedName>
        <fullName evidence="3">DUF4230 domain-containing protein</fullName>
    </submittedName>
</protein>
<evidence type="ECO:0000256" key="2">
    <source>
        <dbReference type="SAM" id="Phobius"/>
    </source>
</evidence>
<keyword evidence="2" id="KW-1133">Transmembrane helix</keyword>
<evidence type="ECO:0000256" key="1">
    <source>
        <dbReference type="SAM" id="MobiDB-lite"/>
    </source>
</evidence>
<proteinExistence type="predicted"/>
<keyword evidence="4" id="KW-1185">Reference proteome</keyword>
<evidence type="ECO:0000313" key="3">
    <source>
        <dbReference type="EMBL" id="MFC4130138.1"/>
    </source>
</evidence>
<dbReference type="Proteomes" id="UP001595816">
    <property type="component" value="Unassembled WGS sequence"/>
</dbReference>
<sequence length="259" mass="28374">MSDDPTHGVTAGEPLGRAARSAVGQAEPDTEVLPGPPGPAYILEPRSSGFGRKVFWFLMIVGLGAVAVLGLNLTGLLPEFHNPFAKQTVVKQQPPLLISIKDLSRFVAAEGEFQVVIDLKKDRKYVPDFLVNDRVLYVAYGTVQAYVEFGTLSDKAILQDDEKKTVKITLPGPQLEQPHLDLGRSYAFAEERGLFNRVGDFFDGDTNRQQEVMVLAEQKLGEAATASELKQRAENNTRAMLTGMMRSLGYTATVEFSNA</sequence>
<gene>
    <name evidence="3" type="ORF">ACFOZ4_05905</name>
</gene>